<evidence type="ECO:0000313" key="5">
    <source>
        <dbReference type="Proteomes" id="UP001165124"/>
    </source>
</evidence>
<dbReference type="GO" id="GO:0016491">
    <property type="term" value="F:oxidoreductase activity"/>
    <property type="evidence" value="ECO:0007669"/>
    <property type="project" value="UniProtKB-KW"/>
</dbReference>
<dbReference type="PANTHER" id="PTHR44196">
    <property type="entry name" value="DEHYDROGENASE/REDUCTASE SDR FAMILY MEMBER 7B"/>
    <property type="match status" value="1"/>
</dbReference>
<gene>
    <name evidence="4" type="ORF">Arub01_07380</name>
</gene>
<proteinExistence type="inferred from homology"/>
<dbReference type="EMBL" id="BSRZ01000001">
    <property type="protein sequence ID" value="GLW62494.1"/>
    <property type="molecule type" value="Genomic_DNA"/>
</dbReference>
<evidence type="ECO:0000256" key="3">
    <source>
        <dbReference type="RuleBase" id="RU000363"/>
    </source>
</evidence>
<comment type="caution">
    <text evidence="4">The sequence shown here is derived from an EMBL/GenBank/DDBJ whole genome shotgun (WGS) entry which is preliminary data.</text>
</comment>
<dbReference type="InterPro" id="IPR020904">
    <property type="entry name" value="Sc_DH/Rdtase_CS"/>
</dbReference>
<keyword evidence="2" id="KW-0560">Oxidoreductase</keyword>
<dbReference type="InterPro" id="IPR036291">
    <property type="entry name" value="NAD(P)-bd_dom_sf"/>
</dbReference>
<keyword evidence="5" id="KW-1185">Reference proteome</keyword>
<sequence>MRSPFPPGSSRTAYRTALVTGASSGIGESFARLLAGRGTDLVLVARCADRLDELARELVERYRVAVEVLAADLTDPAQRGEVEHRLRADPVELLVNNAGYGAFGAFAEQPLGDQLDQVELNVVALMRLTHAALPGMIERGRGGVLNVASMAGFAPSPGSAVYGATKSFVAAFSESLHAELAGTGVHVTALCPGFTRTDETREPNLLWLRREDVARAGLDAVAAGRALCVPGAQYKAALPALKVMPRSLLRAAANRMWRQAAETR</sequence>
<dbReference type="PROSITE" id="PS00061">
    <property type="entry name" value="ADH_SHORT"/>
    <property type="match status" value="1"/>
</dbReference>
<organism evidence="4 5">
    <name type="scientific">Actinomadura rubrobrunea</name>
    <dbReference type="NCBI Taxonomy" id="115335"/>
    <lineage>
        <taxon>Bacteria</taxon>
        <taxon>Bacillati</taxon>
        <taxon>Actinomycetota</taxon>
        <taxon>Actinomycetes</taxon>
        <taxon>Streptosporangiales</taxon>
        <taxon>Thermomonosporaceae</taxon>
        <taxon>Actinomadura</taxon>
    </lineage>
</organism>
<dbReference type="Gene3D" id="3.40.50.720">
    <property type="entry name" value="NAD(P)-binding Rossmann-like Domain"/>
    <property type="match status" value="1"/>
</dbReference>
<dbReference type="GO" id="GO:0016020">
    <property type="term" value="C:membrane"/>
    <property type="evidence" value="ECO:0007669"/>
    <property type="project" value="TreeGrafter"/>
</dbReference>
<dbReference type="AlphaFoldDB" id="A0A9W6UT96"/>
<accession>A0A9W6UT96</accession>
<dbReference type="SUPFAM" id="SSF51735">
    <property type="entry name" value="NAD(P)-binding Rossmann-fold domains"/>
    <property type="match status" value="1"/>
</dbReference>
<dbReference type="RefSeq" id="WP_067906912.1">
    <property type="nucleotide sequence ID" value="NZ_BSRZ01000001.1"/>
</dbReference>
<name>A0A9W6UT96_9ACTN</name>
<dbReference type="PRINTS" id="PR00081">
    <property type="entry name" value="GDHRDH"/>
</dbReference>
<comment type="similarity">
    <text evidence="1 3">Belongs to the short-chain dehydrogenases/reductases (SDR) family.</text>
</comment>
<dbReference type="Pfam" id="PF00106">
    <property type="entry name" value="adh_short"/>
    <property type="match status" value="1"/>
</dbReference>
<dbReference type="InterPro" id="IPR002347">
    <property type="entry name" value="SDR_fam"/>
</dbReference>
<dbReference type="PANTHER" id="PTHR44196:SF2">
    <property type="entry name" value="SHORT-CHAIN DEHYDROGENASE-RELATED"/>
    <property type="match status" value="1"/>
</dbReference>
<dbReference type="PRINTS" id="PR00080">
    <property type="entry name" value="SDRFAMILY"/>
</dbReference>
<evidence type="ECO:0000256" key="1">
    <source>
        <dbReference type="ARBA" id="ARBA00006484"/>
    </source>
</evidence>
<evidence type="ECO:0000256" key="2">
    <source>
        <dbReference type="ARBA" id="ARBA00023002"/>
    </source>
</evidence>
<reference evidence="4" key="1">
    <citation type="submission" date="2023-02" db="EMBL/GenBank/DDBJ databases">
        <title>Actinomadura rubrobrunea NBRC 14622.</title>
        <authorList>
            <person name="Ichikawa N."/>
            <person name="Sato H."/>
            <person name="Tonouchi N."/>
        </authorList>
    </citation>
    <scope>NUCLEOTIDE SEQUENCE</scope>
    <source>
        <strain evidence="4">NBRC 14622</strain>
    </source>
</reference>
<evidence type="ECO:0000313" key="4">
    <source>
        <dbReference type="EMBL" id="GLW62494.1"/>
    </source>
</evidence>
<dbReference type="Proteomes" id="UP001165124">
    <property type="component" value="Unassembled WGS sequence"/>
</dbReference>
<protein>
    <submittedName>
        <fullName evidence="4">Ketoacyl reductase</fullName>
    </submittedName>
</protein>
<dbReference type="PIRSF" id="PIRSF000126">
    <property type="entry name" value="11-beta-HSD1"/>
    <property type="match status" value="1"/>
</dbReference>